<dbReference type="EMBL" id="CVQI01035050">
    <property type="protein sequence ID" value="CRK45708.1"/>
    <property type="molecule type" value="Genomic_DNA"/>
</dbReference>
<feature type="region of interest" description="Disordered" evidence="1">
    <location>
        <begin position="130"/>
        <end position="217"/>
    </location>
</feature>
<accession>A0A0G4NH31</accession>
<feature type="compositionally biased region" description="Basic and acidic residues" evidence="1">
    <location>
        <begin position="201"/>
        <end position="217"/>
    </location>
</feature>
<feature type="compositionally biased region" description="Basic and acidic residues" evidence="1">
    <location>
        <begin position="165"/>
        <end position="194"/>
    </location>
</feature>
<sequence length="287" mass="33136">MFRKADIGATSMAGGWILGASWQTRWSSGHDRLSLIWTKNLFALAAAKRSKGVRREDFDNWRYGWAFSLPWILQRGRGYWTLGAQHDEKAEVRTESQKQRQPSDLPAANMNSAAPVFLLHAYDYEPRERTRQYTREETRIERGDPRAYADESYLKPHSSRALVPRRREDSDMSVEDIRRDFPPPGYRDARRTRSAEPGYYDDYRDDRSRRGDYYGDRRSRTGARVYGEEEEVRSRKRVLNQQEKIIAAVAGAALAFGGKELYDRRDAKEHGGDVERNYLTSAALGAA</sequence>
<gene>
    <name evidence="2" type="ORF">BN1723_001051</name>
</gene>
<feature type="non-terminal residue" evidence="2">
    <location>
        <position position="287"/>
    </location>
</feature>
<evidence type="ECO:0000313" key="2">
    <source>
        <dbReference type="EMBL" id="CRK45708.1"/>
    </source>
</evidence>
<name>A0A0G4NH31_VERLO</name>
<protein>
    <submittedName>
        <fullName evidence="2">Uncharacterized protein</fullName>
    </submittedName>
</protein>
<reference evidence="3" key="1">
    <citation type="submission" date="2015-05" db="EMBL/GenBank/DDBJ databases">
        <authorList>
            <person name="Fogelqvist Johan"/>
        </authorList>
    </citation>
    <scope>NUCLEOTIDE SEQUENCE [LARGE SCALE GENOMIC DNA]</scope>
</reference>
<proteinExistence type="predicted"/>
<organism evidence="2 3">
    <name type="scientific">Verticillium longisporum</name>
    <name type="common">Verticillium dahliae var. longisporum</name>
    <dbReference type="NCBI Taxonomy" id="100787"/>
    <lineage>
        <taxon>Eukaryota</taxon>
        <taxon>Fungi</taxon>
        <taxon>Dikarya</taxon>
        <taxon>Ascomycota</taxon>
        <taxon>Pezizomycotina</taxon>
        <taxon>Sordariomycetes</taxon>
        <taxon>Hypocreomycetidae</taxon>
        <taxon>Glomerellales</taxon>
        <taxon>Plectosphaerellaceae</taxon>
        <taxon>Verticillium</taxon>
    </lineage>
</organism>
<evidence type="ECO:0000256" key="1">
    <source>
        <dbReference type="SAM" id="MobiDB-lite"/>
    </source>
</evidence>
<evidence type="ECO:0000313" key="3">
    <source>
        <dbReference type="Proteomes" id="UP000045706"/>
    </source>
</evidence>
<dbReference type="Proteomes" id="UP000045706">
    <property type="component" value="Unassembled WGS sequence"/>
</dbReference>
<feature type="region of interest" description="Disordered" evidence="1">
    <location>
        <begin position="90"/>
        <end position="109"/>
    </location>
</feature>
<feature type="compositionally biased region" description="Basic and acidic residues" evidence="1">
    <location>
        <begin position="130"/>
        <end position="154"/>
    </location>
</feature>
<dbReference type="AlphaFoldDB" id="A0A0G4NH31"/>